<keyword evidence="3" id="KW-1185">Reference proteome</keyword>
<evidence type="ECO:0000259" key="1">
    <source>
        <dbReference type="Pfam" id="PF21789"/>
    </source>
</evidence>
<comment type="caution">
    <text evidence="2">The sequence shown here is derived from an EMBL/GenBank/DDBJ whole genome shotgun (WGS) entry which is preliminary data.</text>
</comment>
<name>A0AAU9V187_EUPED</name>
<sequence length="260" mass="30727">MKSQGYKYILTRRINNDCLENFFGLVRQAGGNCREPTCLQYTRAFRKIFLCQILNLSDATNCTEDFDNILTQFLQFTKNRPQAQVCIQNPPEIQPKKKFSEKYDMPEENAFYYICGYLLRRCVENHKRDCLSSYIVNYASSSAYETNEKNLYIRLRAYDTSRDRFGGLQAPPDDFVDYIRRLETELMSVFTSCTGNNIGLKLFQHLSLIEFKTKPCACFPKDFLLKLFIRMRIFYIIKFNNRNFKCSKSRNRKYLSVAHL</sequence>
<dbReference type="Proteomes" id="UP001153954">
    <property type="component" value="Unassembled WGS sequence"/>
</dbReference>
<organism evidence="2 3">
    <name type="scientific">Euphydryas editha</name>
    <name type="common">Edith's checkerspot</name>
    <dbReference type="NCBI Taxonomy" id="104508"/>
    <lineage>
        <taxon>Eukaryota</taxon>
        <taxon>Metazoa</taxon>
        <taxon>Ecdysozoa</taxon>
        <taxon>Arthropoda</taxon>
        <taxon>Hexapoda</taxon>
        <taxon>Insecta</taxon>
        <taxon>Pterygota</taxon>
        <taxon>Neoptera</taxon>
        <taxon>Endopterygota</taxon>
        <taxon>Lepidoptera</taxon>
        <taxon>Glossata</taxon>
        <taxon>Ditrysia</taxon>
        <taxon>Papilionoidea</taxon>
        <taxon>Nymphalidae</taxon>
        <taxon>Nymphalinae</taxon>
        <taxon>Euphydryas</taxon>
    </lineage>
</organism>
<protein>
    <recommendedName>
        <fullName evidence="1">Transposable element P transposase-like RNase H C-terminal domain-containing protein</fullName>
    </recommendedName>
</protein>
<dbReference type="InterPro" id="IPR048367">
    <property type="entry name" value="TNP-like_RNaseH_C"/>
</dbReference>
<dbReference type="AlphaFoldDB" id="A0AAU9V187"/>
<evidence type="ECO:0000313" key="3">
    <source>
        <dbReference type="Proteomes" id="UP001153954"/>
    </source>
</evidence>
<dbReference type="Pfam" id="PF21789">
    <property type="entry name" value="TNP-like_RNaseH_C"/>
    <property type="match status" value="1"/>
</dbReference>
<accession>A0AAU9V187</accession>
<gene>
    <name evidence="2" type="ORF">EEDITHA_LOCUS19775</name>
</gene>
<reference evidence="2" key="1">
    <citation type="submission" date="2022-03" db="EMBL/GenBank/DDBJ databases">
        <authorList>
            <person name="Tunstrom K."/>
        </authorList>
    </citation>
    <scope>NUCLEOTIDE SEQUENCE</scope>
</reference>
<evidence type="ECO:0000313" key="2">
    <source>
        <dbReference type="EMBL" id="CAH2105527.1"/>
    </source>
</evidence>
<dbReference type="EMBL" id="CAKOGL010000028">
    <property type="protein sequence ID" value="CAH2105527.1"/>
    <property type="molecule type" value="Genomic_DNA"/>
</dbReference>
<feature type="domain" description="Transposable element P transposase-like RNase H C-terminal" evidence="1">
    <location>
        <begin position="14"/>
        <end position="46"/>
    </location>
</feature>
<proteinExistence type="predicted"/>